<evidence type="ECO:0000313" key="2">
    <source>
        <dbReference type="Proteomes" id="UP001139451"/>
    </source>
</evidence>
<dbReference type="AlphaFoldDB" id="A0A9X2KME3"/>
<dbReference type="EMBL" id="JAMLDX010000011">
    <property type="protein sequence ID" value="MCP3731607.1"/>
    <property type="molecule type" value="Genomic_DNA"/>
</dbReference>
<comment type="caution">
    <text evidence="1">The sequence shown here is derived from an EMBL/GenBank/DDBJ whole genome shotgun (WGS) entry which is preliminary data.</text>
</comment>
<reference evidence="1" key="1">
    <citation type="submission" date="2022-05" db="EMBL/GenBank/DDBJ databases">
        <title>Sphingomonas sp. strain MG17 Genome sequencing and assembly.</title>
        <authorList>
            <person name="Kim I."/>
        </authorList>
    </citation>
    <scope>NUCLEOTIDE SEQUENCE</scope>
    <source>
        <strain evidence="1">MG17</strain>
    </source>
</reference>
<sequence length="312" mass="33626">MRPAQFPEALAGARHRSRPVNADWHAGPCRALAAQFDGLTDPEALAARAEALLSGEHWVSTLLAPLIDALAADIWFEPGLRTSHDALRTGAVLLESEAISIAATVTRATTLNAAPTPTTLVIPGRLTLTRYVRGGDARMRRWRTDPATPDFTAAAAPPCVERSPLTLHDGMVLRHDGRTDGHLIVAADRDIVALAITIKPGAAPLMREYAVADGSFVRAACADEAASRMEMLLTFLRASRRPDAASGFETATRHPAFHLRWAAMREWLMLDARSARPRLAELARGDANQEVRTAATATLAALDRHLEPPCPA</sequence>
<accession>A0A9X2KME3</accession>
<protein>
    <recommendedName>
        <fullName evidence="3">HEAT repeat domain-containing protein</fullName>
    </recommendedName>
</protein>
<dbReference type="RefSeq" id="WP_254294341.1">
    <property type="nucleotide sequence ID" value="NZ_JAMLDX010000011.1"/>
</dbReference>
<organism evidence="1 2">
    <name type="scientific">Sphingomonas tagetis</name>
    <dbReference type="NCBI Taxonomy" id="2949092"/>
    <lineage>
        <taxon>Bacteria</taxon>
        <taxon>Pseudomonadati</taxon>
        <taxon>Pseudomonadota</taxon>
        <taxon>Alphaproteobacteria</taxon>
        <taxon>Sphingomonadales</taxon>
        <taxon>Sphingomonadaceae</taxon>
        <taxon>Sphingomonas</taxon>
    </lineage>
</organism>
<evidence type="ECO:0000313" key="1">
    <source>
        <dbReference type="EMBL" id="MCP3731607.1"/>
    </source>
</evidence>
<keyword evidence="2" id="KW-1185">Reference proteome</keyword>
<name>A0A9X2KME3_9SPHN</name>
<dbReference type="Proteomes" id="UP001139451">
    <property type="component" value="Unassembled WGS sequence"/>
</dbReference>
<gene>
    <name evidence="1" type="ORF">M9978_14360</name>
</gene>
<proteinExistence type="predicted"/>
<evidence type="ECO:0008006" key="3">
    <source>
        <dbReference type="Google" id="ProtNLM"/>
    </source>
</evidence>